<evidence type="ECO:0000313" key="3">
    <source>
        <dbReference type="Proteomes" id="UP000236333"/>
    </source>
</evidence>
<feature type="compositionally biased region" description="Low complexity" evidence="1">
    <location>
        <begin position="222"/>
        <end position="239"/>
    </location>
</feature>
<evidence type="ECO:0000256" key="1">
    <source>
        <dbReference type="SAM" id="MobiDB-lite"/>
    </source>
</evidence>
<evidence type="ECO:0000313" key="2">
    <source>
        <dbReference type="EMBL" id="PNH07378.1"/>
    </source>
</evidence>
<feature type="region of interest" description="Disordered" evidence="1">
    <location>
        <begin position="222"/>
        <end position="262"/>
    </location>
</feature>
<keyword evidence="3" id="KW-1185">Reference proteome</keyword>
<dbReference type="Proteomes" id="UP000236333">
    <property type="component" value="Unassembled WGS sequence"/>
</dbReference>
<accession>A0A2J8A4E5</accession>
<comment type="caution">
    <text evidence="2">The sequence shown here is derived from an EMBL/GenBank/DDBJ whole genome shotgun (WGS) entry which is preliminary data.</text>
</comment>
<dbReference type="EMBL" id="PGGS01000183">
    <property type="protein sequence ID" value="PNH07378.1"/>
    <property type="molecule type" value="Genomic_DNA"/>
</dbReference>
<protein>
    <submittedName>
        <fullName evidence="2">Uncharacterized protein</fullName>
    </submittedName>
</protein>
<dbReference type="OrthoDB" id="535837at2759"/>
<dbReference type="AlphaFoldDB" id="A0A2J8A4E5"/>
<gene>
    <name evidence="2" type="ORF">TSOC_006165</name>
</gene>
<organism evidence="2 3">
    <name type="scientific">Tetrabaena socialis</name>
    <dbReference type="NCBI Taxonomy" id="47790"/>
    <lineage>
        <taxon>Eukaryota</taxon>
        <taxon>Viridiplantae</taxon>
        <taxon>Chlorophyta</taxon>
        <taxon>core chlorophytes</taxon>
        <taxon>Chlorophyceae</taxon>
        <taxon>CS clade</taxon>
        <taxon>Chlamydomonadales</taxon>
        <taxon>Tetrabaenaceae</taxon>
        <taxon>Tetrabaena</taxon>
    </lineage>
</organism>
<reference evidence="2 3" key="1">
    <citation type="journal article" date="2017" name="Mol. Biol. Evol.">
        <title>The 4-celled Tetrabaena socialis nuclear genome reveals the essential components for genetic control of cell number at the origin of multicellularity in the volvocine lineage.</title>
        <authorList>
            <person name="Featherston J."/>
            <person name="Arakaki Y."/>
            <person name="Hanschen E.R."/>
            <person name="Ferris P.J."/>
            <person name="Michod R.E."/>
            <person name="Olson B.J.S.C."/>
            <person name="Nozaki H."/>
            <person name="Durand P.M."/>
        </authorList>
    </citation>
    <scope>NUCLEOTIDE SEQUENCE [LARGE SCALE GENOMIC DNA]</scope>
    <source>
        <strain evidence="2 3">NIES-571</strain>
    </source>
</reference>
<name>A0A2J8A4E5_9CHLO</name>
<sequence>MPCETGPDRLASIATTPTRTLPRAIPAGDACTAAPAWRLPPEPGPEERGPQPHAASHPSRARHHPASNRPPGGSFPGGNSIGTPPARPSRPSPLAQQLSTAGALLLLAVLHPDAAAAVGPALAAPGLAAAAAAAAVAVVGQTATLRVENAGDIVPTLPLGGAWRHVGLAQSVQACGPLAAATTAITAATATATATTAIEEEGAGGATEAASGGDGWAQALAQAEAAGAESTGEGVAAGELPARRRSGRLLRSTSAGDATGGGDGARAVAFPFPFVVQDHMIQTYVRVMFSCLPGAKQRLVPGPEDPYAA</sequence>
<proteinExistence type="predicted"/>
<feature type="region of interest" description="Disordered" evidence="1">
    <location>
        <begin position="1"/>
        <end position="95"/>
    </location>
</feature>